<feature type="compositionally biased region" description="Polar residues" evidence="1">
    <location>
        <begin position="48"/>
        <end position="65"/>
    </location>
</feature>
<reference evidence="2" key="1">
    <citation type="submission" date="2017-05" db="UniProtKB">
        <authorList>
            <consortium name="EnsemblMetazoa"/>
        </authorList>
    </citation>
    <scope>IDENTIFICATION</scope>
</reference>
<feature type="compositionally biased region" description="Polar residues" evidence="1">
    <location>
        <begin position="29"/>
        <end position="41"/>
    </location>
</feature>
<organism evidence="2">
    <name type="scientific">Amphimedon queenslandica</name>
    <name type="common">Sponge</name>
    <dbReference type="NCBI Taxonomy" id="400682"/>
    <lineage>
        <taxon>Eukaryota</taxon>
        <taxon>Metazoa</taxon>
        <taxon>Porifera</taxon>
        <taxon>Demospongiae</taxon>
        <taxon>Heteroscleromorpha</taxon>
        <taxon>Haplosclerida</taxon>
        <taxon>Niphatidae</taxon>
        <taxon>Amphimedon</taxon>
    </lineage>
</organism>
<dbReference type="EnsemblMetazoa" id="Aqu2.1.20262_001">
    <property type="protein sequence ID" value="Aqu2.1.20262_001"/>
    <property type="gene ID" value="Aqu2.1.20262"/>
</dbReference>
<name>A0A1X7TXR2_AMPQE</name>
<proteinExistence type="predicted"/>
<protein>
    <submittedName>
        <fullName evidence="2">Uncharacterized protein</fullName>
    </submittedName>
</protein>
<evidence type="ECO:0000256" key="1">
    <source>
        <dbReference type="SAM" id="MobiDB-lite"/>
    </source>
</evidence>
<accession>A0A1X7TXR2</accession>
<evidence type="ECO:0000313" key="2">
    <source>
        <dbReference type="EnsemblMetazoa" id="Aqu2.1.20262_001"/>
    </source>
</evidence>
<dbReference type="InParanoid" id="A0A1X7TXR2"/>
<feature type="region of interest" description="Disordered" evidence="1">
    <location>
        <begin position="29"/>
        <end position="65"/>
    </location>
</feature>
<dbReference type="AlphaFoldDB" id="A0A1X7TXR2"/>
<sequence>MVKVPIAFIAPVLCSYCLPGKDGACQNSFDHVSGPPNSLNASPPRGSPSPQDLNQSSDLSTSTSVEKVSNATSACLSAQNGRFCTFAKAVLSFPPNAAPGPSGLCANHLNEG</sequence>